<keyword evidence="5" id="KW-0812">Transmembrane</keyword>
<dbReference type="PANTHER" id="PTHR34501:SF9">
    <property type="entry name" value="MAJOR OUTER MEMBRANE PROTEIN P.IA"/>
    <property type="match status" value="1"/>
</dbReference>
<dbReference type="GO" id="GO:0015288">
    <property type="term" value="F:porin activity"/>
    <property type="evidence" value="ECO:0007669"/>
    <property type="project" value="UniProtKB-KW"/>
</dbReference>
<dbReference type="SUPFAM" id="SSF56935">
    <property type="entry name" value="Porins"/>
    <property type="match status" value="1"/>
</dbReference>
<keyword evidence="8" id="KW-0626">Porin</keyword>
<keyword evidence="7" id="KW-0406">Ion transport</keyword>
<dbReference type="InterPro" id="IPR033900">
    <property type="entry name" value="Gram_neg_porin_domain"/>
</dbReference>
<dbReference type="PANTHER" id="PTHR34501">
    <property type="entry name" value="PROTEIN YDDL-RELATED"/>
    <property type="match status" value="1"/>
</dbReference>
<keyword evidence="6" id="KW-0732">Signal</keyword>
<comment type="subunit">
    <text evidence="2">Homotrimer.</text>
</comment>
<reference evidence="12" key="1">
    <citation type="submission" date="2013-11" db="EMBL/GenBank/DDBJ databases">
        <title>Microbial diversity, functional groups and degradation webs in Northern and Southern Mediterranean and Red Sea marine crude oil polluted sites.</title>
        <authorList>
            <person name="Daffonchio D."/>
            <person name="Mapelli F."/>
            <person name="Ferrer M."/>
            <person name="Richter M."/>
            <person name="Cherif A."/>
            <person name="Malkawi H.I."/>
            <person name="Yakimov M.M."/>
            <person name="Abdel-Fattah Y.R."/>
            <person name="Blaghen M."/>
            <person name="Golyshin P.N."/>
            <person name="Kalogerakis N."/>
            <person name="Boon N."/>
            <person name="Magagnini M."/>
            <person name="Fava F."/>
        </authorList>
    </citation>
    <scope>NUCLEOTIDE SEQUENCE</scope>
</reference>
<evidence type="ECO:0000256" key="6">
    <source>
        <dbReference type="ARBA" id="ARBA00022729"/>
    </source>
</evidence>
<feature type="domain" description="Porin" evidence="11">
    <location>
        <begin position="31"/>
        <end position="351"/>
    </location>
</feature>
<dbReference type="InterPro" id="IPR023614">
    <property type="entry name" value="Porin_dom_sf"/>
</dbReference>
<dbReference type="InterPro" id="IPR050298">
    <property type="entry name" value="Gram-neg_bact_OMP"/>
</dbReference>
<accession>A0A1B6NYY6</accession>
<evidence type="ECO:0000256" key="2">
    <source>
        <dbReference type="ARBA" id="ARBA00011233"/>
    </source>
</evidence>
<evidence type="ECO:0000256" key="7">
    <source>
        <dbReference type="ARBA" id="ARBA00023065"/>
    </source>
</evidence>
<organism evidence="12">
    <name type="scientific">marine sediment metagenome</name>
    <dbReference type="NCBI Taxonomy" id="412755"/>
    <lineage>
        <taxon>unclassified sequences</taxon>
        <taxon>metagenomes</taxon>
        <taxon>ecological metagenomes</taxon>
    </lineage>
</organism>
<gene>
    <name evidence="12" type="ORF">MGSAQ_000046</name>
</gene>
<dbReference type="Pfam" id="PF13609">
    <property type="entry name" value="Porin_4"/>
    <property type="match status" value="1"/>
</dbReference>
<evidence type="ECO:0000256" key="5">
    <source>
        <dbReference type="ARBA" id="ARBA00022692"/>
    </source>
</evidence>
<evidence type="ECO:0000313" key="12">
    <source>
        <dbReference type="EMBL" id="KTF08452.1"/>
    </source>
</evidence>
<protein>
    <submittedName>
        <fullName evidence="12">Porin, Gram-negative type</fullName>
    </submittedName>
</protein>
<keyword evidence="4" id="KW-1134">Transmembrane beta strand</keyword>
<evidence type="ECO:0000256" key="9">
    <source>
        <dbReference type="ARBA" id="ARBA00023136"/>
    </source>
</evidence>
<comment type="subcellular location">
    <subcellularLocation>
        <location evidence="1">Membrane</location>
        <topology evidence="1">Multi-pass membrane protein</topology>
    </subcellularLocation>
</comment>
<evidence type="ECO:0000256" key="3">
    <source>
        <dbReference type="ARBA" id="ARBA00022448"/>
    </source>
</evidence>
<evidence type="ECO:0000256" key="10">
    <source>
        <dbReference type="ARBA" id="ARBA00023237"/>
    </source>
</evidence>
<evidence type="ECO:0000256" key="8">
    <source>
        <dbReference type="ARBA" id="ARBA00023114"/>
    </source>
</evidence>
<keyword evidence="3" id="KW-0813">Transport</keyword>
<dbReference type="Gene3D" id="2.40.160.10">
    <property type="entry name" value="Porin"/>
    <property type="match status" value="1"/>
</dbReference>
<dbReference type="GO" id="GO:0006811">
    <property type="term" value="P:monoatomic ion transport"/>
    <property type="evidence" value="ECO:0007669"/>
    <property type="project" value="UniProtKB-KW"/>
</dbReference>
<comment type="caution">
    <text evidence="12">The sequence shown here is derived from an EMBL/GenBank/DDBJ whole genome shotgun (WGS) entry which is preliminary data.</text>
</comment>
<keyword evidence="9" id="KW-0472">Membrane</keyword>
<name>A0A1B6NYY6_9ZZZZ</name>
<keyword evidence="10" id="KW-0998">Cell outer membrane</keyword>
<evidence type="ECO:0000256" key="1">
    <source>
        <dbReference type="ARBA" id="ARBA00004141"/>
    </source>
</evidence>
<dbReference type="GO" id="GO:0046930">
    <property type="term" value="C:pore complex"/>
    <property type="evidence" value="ECO:0007669"/>
    <property type="project" value="UniProtKB-KW"/>
</dbReference>
<proteinExistence type="predicted"/>
<evidence type="ECO:0000256" key="4">
    <source>
        <dbReference type="ARBA" id="ARBA00022452"/>
    </source>
</evidence>
<evidence type="ECO:0000259" key="11">
    <source>
        <dbReference type="Pfam" id="PF13609"/>
    </source>
</evidence>
<dbReference type="EMBL" id="AYSL01000003">
    <property type="protein sequence ID" value="KTF08452.1"/>
    <property type="molecule type" value="Genomic_DNA"/>
</dbReference>
<dbReference type="AlphaFoldDB" id="A0A1B6NYY6"/>
<sequence length="393" mass="42438">MTIPLWAPANNGLLITTIVKWRYPMKKLLLATAIAALSVSAAQAAPTVYGKVFVTTDYVNAEIDGQNMDNNNRINEDNGSLQVNSNISRLGFRGSEAITANTDVIYQLEYGVKVDDSGSDNIGFKSRDTYLGLVNKDFGEFRFGRNYTVIDYINNVSVNEGYWDNLGSSTLNNNDSFANILTPTVGNRINNSIIWFAPKYNDLPLALALMYGADEDFISESGRDAGYGASLMFDPGTGITAGIAYEQDMSVSGDIIRGSASVDLGKYIAAPVKLGVLYQEADYAGTTTATEDGLVVSAEMGLSNFARPASVYIQYDKTDNISGLENNDSNQVVVGGKYAFKNNMIAHAYAGLNSAELNNGRFGSRDEDGNVNEIDLRGDIDVLAIGGGLEYLF</sequence>
<dbReference type="CDD" id="cd00342">
    <property type="entry name" value="gram_neg_porins"/>
    <property type="match status" value="1"/>
</dbReference>